<organism evidence="2 3">
    <name type="scientific">Chironomus riparius</name>
    <dbReference type="NCBI Taxonomy" id="315576"/>
    <lineage>
        <taxon>Eukaryota</taxon>
        <taxon>Metazoa</taxon>
        <taxon>Ecdysozoa</taxon>
        <taxon>Arthropoda</taxon>
        <taxon>Hexapoda</taxon>
        <taxon>Insecta</taxon>
        <taxon>Pterygota</taxon>
        <taxon>Neoptera</taxon>
        <taxon>Endopterygota</taxon>
        <taxon>Diptera</taxon>
        <taxon>Nematocera</taxon>
        <taxon>Chironomoidea</taxon>
        <taxon>Chironomidae</taxon>
        <taxon>Chironominae</taxon>
        <taxon>Chironomus</taxon>
    </lineage>
</organism>
<dbReference type="OrthoDB" id="21522at2759"/>
<evidence type="ECO:0000256" key="1">
    <source>
        <dbReference type="SAM" id="Coils"/>
    </source>
</evidence>
<sequence length="367" mass="41876">MEIDRENKEIENLSGKVNELRVKLREEHSKSQHLHRSIAFDHNRFIESEIFTESDVTGICSRIKRRKHATEEDLIKLATSFYQNEANISAFMKITGAINVIVKEFIGHSDRQLLTAQALCNLSLSDACCSKIATFAGAYLMIYLRNLTQTSLIRVCIWTLQNLVSSNNHKALDILMSQELLQNTLYLTNTGDVELKHEAIQLLDLIVERKWTSLGIDEKDQVIKSIVSYVNSHPLDYNALQCLYRTGLYIEGESLTNLVNLMSGNVINLPFSHDNEKSFYFSVKILSNLFKLDPHHLPLFLEMLLKNNIKLSNIINEALKVPKLFNITNDLIHFAGLILTSEQPVALSYLAHDDLVNNLQIPKMFAF</sequence>
<name>A0A9N9WMS7_9DIPT</name>
<dbReference type="Proteomes" id="UP001153620">
    <property type="component" value="Chromosome 1"/>
</dbReference>
<feature type="coiled-coil region" evidence="1">
    <location>
        <begin position="3"/>
        <end position="30"/>
    </location>
</feature>
<proteinExistence type="predicted"/>
<dbReference type="InterPro" id="IPR011989">
    <property type="entry name" value="ARM-like"/>
</dbReference>
<dbReference type="PANTHER" id="PTHR16356:SF1">
    <property type="entry name" value="TRANSMEMBRANE AND COILED-COIL DOMAIN-CONTAINING PROTEIN 6"/>
    <property type="match status" value="1"/>
</dbReference>
<dbReference type="EMBL" id="OU895877">
    <property type="protein sequence ID" value="CAG9798847.1"/>
    <property type="molecule type" value="Genomic_DNA"/>
</dbReference>
<dbReference type="SUPFAM" id="SSF48371">
    <property type="entry name" value="ARM repeat"/>
    <property type="match status" value="1"/>
</dbReference>
<keyword evidence="3" id="KW-1185">Reference proteome</keyword>
<reference evidence="2" key="2">
    <citation type="submission" date="2022-10" db="EMBL/GenBank/DDBJ databases">
        <authorList>
            <consortium name="ENA_rothamsted_submissions"/>
            <consortium name="culmorum"/>
            <person name="King R."/>
        </authorList>
    </citation>
    <scope>NUCLEOTIDE SEQUENCE</scope>
</reference>
<protein>
    <submittedName>
        <fullName evidence="2">Uncharacterized protein</fullName>
    </submittedName>
</protein>
<accession>A0A9N9WMS7</accession>
<evidence type="ECO:0000313" key="3">
    <source>
        <dbReference type="Proteomes" id="UP001153620"/>
    </source>
</evidence>
<dbReference type="InterPro" id="IPR016024">
    <property type="entry name" value="ARM-type_fold"/>
</dbReference>
<gene>
    <name evidence="2" type="ORF">CHIRRI_LOCUS1823</name>
</gene>
<evidence type="ECO:0000313" key="2">
    <source>
        <dbReference type="EMBL" id="CAG9798847.1"/>
    </source>
</evidence>
<dbReference type="Gene3D" id="1.25.10.10">
    <property type="entry name" value="Leucine-rich Repeat Variant"/>
    <property type="match status" value="1"/>
</dbReference>
<keyword evidence="1" id="KW-0175">Coiled coil</keyword>
<reference evidence="2" key="1">
    <citation type="submission" date="2022-01" db="EMBL/GenBank/DDBJ databases">
        <authorList>
            <person name="King R."/>
        </authorList>
    </citation>
    <scope>NUCLEOTIDE SEQUENCE</scope>
</reference>
<dbReference type="AlphaFoldDB" id="A0A9N9WMS7"/>
<dbReference type="PANTHER" id="PTHR16356">
    <property type="entry name" value="TRANSMEMBRANE AND COILED-COIL DOMAIN-CONTAINING PROTEIN 6 TMCO6"/>
    <property type="match status" value="1"/>
</dbReference>